<evidence type="ECO:0000256" key="4">
    <source>
        <dbReference type="ARBA" id="ARBA00023180"/>
    </source>
</evidence>
<dbReference type="Gene3D" id="2.130.10.130">
    <property type="entry name" value="Integrin alpha, N-terminal"/>
    <property type="match status" value="3"/>
</dbReference>
<feature type="compositionally biased region" description="Polar residues" evidence="5">
    <location>
        <begin position="376"/>
        <end position="397"/>
    </location>
</feature>
<keyword evidence="1" id="KW-0732">Signal</keyword>
<dbReference type="AlphaFoldDB" id="A0A1B1MFK0"/>
<dbReference type="KEGG" id="sls:SLINC_5120"/>
<dbReference type="SMART" id="SM00191">
    <property type="entry name" value="Int_alpha"/>
    <property type="match status" value="5"/>
</dbReference>
<dbReference type="Proteomes" id="UP000092598">
    <property type="component" value="Chromosome"/>
</dbReference>
<dbReference type="Pfam" id="PF01839">
    <property type="entry name" value="FG-GAP"/>
    <property type="match status" value="4"/>
</dbReference>
<evidence type="ECO:0000256" key="3">
    <source>
        <dbReference type="ARBA" id="ARBA00022801"/>
    </source>
</evidence>
<protein>
    <submittedName>
        <fullName evidence="6">Uncharacterized protein</fullName>
    </submittedName>
</protein>
<gene>
    <name evidence="6" type="ORF">SLINC_5120</name>
</gene>
<dbReference type="PROSITE" id="PS51470">
    <property type="entry name" value="FG_GAP"/>
    <property type="match status" value="2"/>
</dbReference>
<dbReference type="SUPFAM" id="SSF69318">
    <property type="entry name" value="Integrin alpha N-terminal domain"/>
    <property type="match status" value="2"/>
</dbReference>
<keyword evidence="3" id="KW-0378">Hydrolase</keyword>
<accession>A0A1B1MFK0</accession>
<sequence length="471" mass="47382">MLSLRSYPSLRSHVPWGVPLLAGLLVLGAVPPDLPDTDRAGRTVLAPVRDDFDGDGYQDLALGAPRATVGGQTRAGHVVVLYGGPHGVSADRRTVISRATTGIPGSPATSEQFGLQLSKGDLDGDGRAELVVGTSGGKARAVVVWGGPRGLTGGTSVPAAATRTGDFDGDGRLDLALFAGGRSPGDDPLGTTATVWTGPVSRSGTPARTSGLDAEHLRYQDVWDGAVGDVNADGRDDLVLKTYLGEGAFGTRFYLATARGLTAADFPGGDGGFAFGDLNGDGYDDLAVGATADRGKITVAPGSAAGLKPRSAWKTYTQDTPGVPGTAETGDYFGADLSAGDVTGDGIDDLAVGAPGEELGYDDGAGAVTLLRGSRTGPTGTGAQLLTQDTKGVTGTSEPGDGFGGAVRLLDINGNGHADLTASAPGEDSGNGRAWVLRGRPTGVVTDAALVVDARTVGAPYAKALFGAVVR</sequence>
<dbReference type="GO" id="GO:0016787">
    <property type="term" value="F:hydrolase activity"/>
    <property type="evidence" value="ECO:0007669"/>
    <property type="project" value="UniProtKB-KW"/>
</dbReference>
<dbReference type="PANTHER" id="PTHR23221">
    <property type="entry name" value="GLYCOSYLPHOSPHATIDYLINOSITOL PHOSPHOLIPASE D"/>
    <property type="match status" value="1"/>
</dbReference>
<dbReference type="Pfam" id="PF13517">
    <property type="entry name" value="FG-GAP_3"/>
    <property type="match status" value="1"/>
</dbReference>
<dbReference type="InterPro" id="IPR028994">
    <property type="entry name" value="Integrin_alpha_N"/>
</dbReference>
<evidence type="ECO:0000256" key="5">
    <source>
        <dbReference type="SAM" id="MobiDB-lite"/>
    </source>
</evidence>
<keyword evidence="2" id="KW-0677">Repeat</keyword>
<keyword evidence="4" id="KW-0325">Glycoprotein</keyword>
<dbReference type="InterPro" id="IPR013519">
    <property type="entry name" value="Int_alpha_beta-p"/>
</dbReference>
<proteinExistence type="predicted"/>
<dbReference type="PANTHER" id="PTHR23221:SF7">
    <property type="entry name" value="PHOSPHATIDYLINOSITOL-GLYCAN-SPECIFIC PHOSPHOLIPASE D"/>
    <property type="match status" value="1"/>
</dbReference>
<dbReference type="EMBL" id="CP016438">
    <property type="protein sequence ID" value="ANS67344.1"/>
    <property type="molecule type" value="Genomic_DNA"/>
</dbReference>
<dbReference type="STRING" id="1915.SLINC_5120"/>
<keyword evidence="7" id="KW-1185">Reference proteome</keyword>
<feature type="region of interest" description="Disordered" evidence="5">
    <location>
        <begin position="374"/>
        <end position="400"/>
    </location>
</feature>
<organism evidence="6 7">
    <name type="scientific">Streptomyces lincolnensis</name>
    <dbReference type="NCBI Taxonomy" id="1915"/>
    <lineage>
        <taxon>Bacteria</taxon>
        <taxon>Bacillati</taxon>
        <taxon>Actinomycetota</taxon>
        <taxon>Actinomycetes</taxon>
        <taxon>Kitasatosporales</taxon>
        <taxon>Streptomycetaceae</taxon>
        <taxon>Streptomyces</taxon>
    </lineage>
</organism>
<evidence type="ECO:0000256" key="2">
    <source>
        <dbReference type="ARBA" id="ARBA00022737"/>
    </source>
</evidence>
<reference evidence="6 7" key="1">
    <citation type="submission" date="2016-07" db="EMBL/GenBank/DDBJ databases">
        <title>Enhancement of antibiotic productionsby engineered nitrateutilization in actinobacteria.</title>
        <authorList>
            <person name="Meng S.C."/>
        </authorList>
    </citation>
    <scope>NUCLEOTIDE SEQUENCE [LARGE SCALE GENOMIC DNA]</scope>
    <source>
        <strain evidence="6 7">NRRL 2936</strain>
    </source>
</reference>
<dbReference type="PATRIC" id="fig|1915.4.peg.5673"/>
<evidence type="ECO:0000313" key="7">
    <source>
        <dbReference type="Proteomes" id="UP000092598"/>
    </source>
</evidence>
<evidence type="ECO:0000256" key="1">
    <source>
        <dbReference type="ARBA" id="ARBA00022729"/>
    </source>
</evidence>
<dbReference type="InterPro" id="IPR013517">
    <property type="entry name" value="FG-GAP"/>
</dbReference>
<evidence type="ECO:0000313" key="6">
    <source>
        <dbReference type="EMBL" id="ANS67344.1"/>
    </source>
</evidence>
<name>A0A1B1MFK0_STRLN</name>